<dbReference type="InterPro" id="IPR012148">
    <property type="entry name" value="ABBA_DMATS-like"/>
</dbReference>
<evidence type="ECO:0000313" key="5">
    <source>
        <dbReference type="Proteomes" id="UP000664521"/>
    </source>
</evidence>
<dbReference type="GO" id="GO:0004659">
    <property type="term" value="F:prenyltransferase activity"/>
    <property type="evidence" value="ECO:0007669"/>
    <property type="project" value="TreeGrafter"/>
</dbReference>
<evidence type="ECO:0008006" key="6">
    <source>
        <dbReference type="Google" id="ProtNLM"/>
    </source>
</evidence>
<feature type="binding site" evidence="3">
    <location>
        <position position="264"/>
    </location>
    <ligand>
        <name>L-tryptophan</name>
        <dbReference type="ChEBI" id="CHEBI:57912"/>
    </ligand>
</feature>
<comment type="similarity">
    <text evidence="1">Belongs to the tryptophan dimethylallyltransferase family.</text>
</comment>
<feature type="binding site" evidence="3">
    <location>
        <position position="277"/>
    </location>
    <ligand>
        <name>dimethylallyl diphosphate</name>
        <dbReference type="ChEBI" id="CHEBI:57623"/>
    </ligand>
</feature>
<dbReference type="PIRSF" id="PIRSF000509">
    <property type="entry name" value="Trp_DMAT"/>
    <property type="match status" value="1"/>
</dbReference>
<gene>
    <name evidence="4" type="ORF">HETSPECPRED_005868</name>
</gene>
<dbReference type="CDD" id="cd13929">
    <property type="entry name" value="PT-DMATS_CymD"/>
    <property type="match status" value="1"/>
</dbReference>
<keyword evidence="2" id="KW-0808">Transferase</keyword>
<dbReference type="Proteomes" id="UP000664521">
    <property type="component" value="Unassembled WGS sequence"/>
</dbReference>
<dbReference type="PANTHER" id="PTHR40627:SF4">
    <property type="entry name" value="PRENYLTRANSFERASE ASQH1-RELATED"/>
    <property type="match status" value="1"/>
</dbReference>
<evidence type="ECO:0000313" key="4">
    <source>
        <dbReference type="EMBL" id="CAF9925532.1"/>
    </source>
</evidence>
<proteinExistence type="inferred from homology"/>
<feature type="binding site" evidence="3">
    <location>
        <position position="279"/>
    </location>
    <ligand>
        <name>dimethylallyl diphosphate</name>
        <dbReference type="ChEBI" id="CHEBI:57623"/>
    </ligand>
</feature>
<dbReference type="PANTHER" id="PTHR40627">
    <property type="entry name" value="INDOLE PRENYLTRANSFERASE TDIB-RELATED"/>
    <property type="match status" value="1"/>
</dbReference>
<keyword evidence="5" id="KW-1185">Reference proteome</keyword>
<accession>A0A8H3FMH4</accession>
<evidence type="ECO:0000256" key="2">
    <source>
        <dbReference type="ARBA" id="ARBA00022679"/>
    </source>
</evidence>
<protein>
    <recommendedName>
        <fullName evidence="6">Aromatic prenyltransferase</fullName>
    </recommendedName>
</protein>
<evidence type="ECO:0000256" key="3">
    <source>
        <dbReference type="PIRSR" id="PIRSR000509-1"/>
    </source>
</evidence>
<dbReference type="OrthoDB" id="3354387at2759"/>
<name>A0A8H3FMH4_9LECA</name>
<dbReference type="InterPro" id="IPR017795">
    <property type="entry name" value="ABBA_NscD-like"/>
</dbReference>
<dbReference type="GO" id="GO:0009820">
    <property type="term" value="P:alkaloid metabolic process"/>
    <property type="evidence" value="ECO:0007669"/>
    <property type="project" value="InterPro"/>
</dbReference>
<dbReference type="AlphaFoldDB" id="A0A8H3FMH4"/>
<feature type="binding site" evidence="3">
    <location>
        <position position="214"/>
    </location>
    <ligand>
        <name>dimethylallyl diphosphate</name>
        <dbReference type="ChEBI" id="CHEBI:57623"/>
    </ligand>
</feature>
<sequence length="474" mass="53318">MGNYIKTFTNGANVANGGSKTKTQSGNNTTQAWRRLTQYLPDRDADADFWWKYSGLHLAILLQEAGYPTDRQIEALVFFYHWGAPYMGPAPRADGKLLKWKSQVQPDGTPIRYSWKWPQESAGHPELRYDIEPIGAHAGTELDPLCQLASKELLTRLATTMPDARIDNTWFNHFMSTLFEHDNAKLATAAARGEPSSSTVFIATELLPSGVSFKTCVQPRLLSYRGLAPAHVYEDSMADIEPETPARTAVHDFLSTSREGRLMRPFSLGVENHADSRLKWRFNCAHTSFASVCSILTLDGRVQHRYIEDQLDALRELTTSLLDLPADFPDTEHSATFLNARPPSLAPPGYSYYFDVSPGQDLPEVEWSLPLRNYNLDDLRVARTLTAWMESQGRGAYCGQYMAALERLAASRGLRLDESRGLQEFVSFSLNADGEIDVTTQLSAHAFAEIEQEKEREKLRVSPRRATLQRGEDY</sequence>
<feature type="binding site" evidence="3">
    <location>
        <position position="128"/>
    </location>
    <ligand>
        <name>dimethylallyl diphosphate</name>
        <dbReference type="ChEBI" id="CHEBI:57623"/>
    </ligand>
</feature>
<dbReference type="NCBIfam" id="TIGR03429">
    <property type="entry name" value="arom_pren_DMATS"/>
    <property type="match status" value="1"/>
</dbReference>
<dbReference type="Pfam" id="PF11991">
    <property type="entry name" value="Trp_DMAT"/>
    <property type="match status" value="1"/>
</dbReference>
<reference evidence="4" key="1">
    <citation type="submission" date="2021-03" db="EMBL/GenBank/DDBJ databases">
        <authorList>
            <person name="Tagirdzhanova G."/>
        </authorList>
    </citation>
    <scope>NUCLEOTIDE SEQUENCE</scope>
</reference>
<evidence type="ECO:0000256" key="1">
    <source>
        <dbReference type="ARBA" id="ARBA00010209"/>
    </source>
</evidence>
<organism evidence="4 5">
    <name type="scientific">Heterodermia speciosa</name>
    <dbReference type="NCBI Taxonomy" id="116794"/>
    <lineage>
        <taxon>Eukaryota</taxon>
        <taxon>Fungi</taxon>
        <taxon>Dikarya</taxon>
        <taxon>Ascomycota</taxon>
        <taxon>Pezizomycotina</taxon>
        <taxon>Lecanoromycetes</taxon>
        <taxon>OSLEUM clade</taxon>
        <taxon>Lecanoromycetidae</taxon>
        <taxon>Caliciales</taxon>
        <taxon>Physciaceae</taxon>
        <taxon>Heterodermia</taxon>
    </lineage>
</organism>
<dbReference type="EMBL" id="CAJPDS010000038">
    <property type="protein sequence ID" value="CAF9925532.1"/>
    <property type="molecule type" value="Genomic_DNA"/>
</dbReference>
<comment type="caution">
    <text evidence="4">The sequence shown here is derived from an EMBL/GenBank/DDBJ whole genome shotgun (WGS) entry which is preliminary data.</text>
</comment>